<comment type="caution">
    <text evidence="3">The sequence shown here is derived from an EMBL/GenBank/DDBJ whole genome shotgun (WGS) entry which is preliminary data.</text>
</comment>
<dbReference type="GO" id="GO:0016746">
    <property type="term" value="F:acyltransferase activity"/>
    <property type="evidence" value="ECO:0007669"/>
    <property type="project" value="UniProtKB-KW"/>
</dbReference>
<dbReference type="PANTHER" id="PTHR31438">
    <property type="entry name" value="LYSINE N-ACYLTRANSFERASE C17G9.06C-RELATED"/>
    <property type="match status" value="1"/>
</dbReference>
<sequence>MLFQNGQLVVRELDFKDRCKLAEWLSNPVVLEFYEGRDNPFNVDKVIEVFFHPEEEVRCMVEWDGEAVGYIQFYKLDDETKEEYGYTQENIYGMDQFIGENKYWNKGIGQKLVQAMVSYIVEHKQAEIIVMDPQTWNKRAIHCYEKCGFKKVRLLPKRELHEGEYRDCWLVEYKS</sequence>
<dbReference type="PROSITE" id="PS51186">
    <property type="entry name" value="GNAT"/>
    <property type="match status" value="1"/>
</dbReference>
<evidence type="ECO:0000259" key="2">
    <source>
        <dbReference type="PROSITE" id="PS51186"/>
    </source>
</evidence>
<dbReference type="PANTHER" id="PTHR31438:SF1">
    <property type="entry name" value="LYSINE N-ACYLTRANSFERASE C17G9.06C-RELATED"/>
    <property type="match status" value="1"/>
</dbReference>
<dbReference type="RefSeq" id="WP_336498223.1">
    <property type="nucleotide sequence ID" value="NZ_JBAWSY010000010.1"/>
</dbReference>
<organism evidence="3 4">
    <name type="scientific">Psychrobacillus mangrovi</name>
    <dbReference type="NCBI Taxonomy" id="3117745"/>
    <lineage>
        <taxon>Bacteria</taxon>
        <taxon>Bacillati</taxon>
        <taxon>Bacillota</taxon>
        <taxon>Bacilli</taxon>
        <taxon>Bacillales</taxon>
        <taxon>Bacillaceae</taxon>
        <taxon>Psychrobacillus</taxon>
    </lineage>
</organism>
<name>A0ABU8F796_9BACI</name>
<dbReference type="Proteomes" id="UP001364890">
    <property type="component" value="Unassembled WGS sequence"/>
</dbReference>
<dbReference type="InterPro" id="IPR000182">
    <property type="entry name" value="GNAT_dom"/>
</dbReference>
<dbReference type="Pfam" id="PF13523">
    <property type="entry name" value="Acetyltransf_8"/>
    <property type="match status" value="1"/>
</dbReference>
<feature type="domain" description="N-acetyltransferase" evidence="2">
    <location>
        <begin position="8"/>
        <end position="172"/>
    </location>
</feature>
<evidence type="ECO:0000313" key="4">
    <source>
        <dbReference type="Proteomes" id="UP001364890"/>
    </source>
</evidence>
<dbReference type="Gene3D" id="3.40.630.30">
    <property type="match status" value="1"/>
</dbReference>
<dbReference type="EMBL" id="JBAWSY010000010">
    <property type="protein sequence ID" value="MEI4770664.1"/>
    <property type="molecule type" value="Genomic_DNA"/>
</dbReference>
<dbReference type="CDD" id="cd04301">
    <property type="entry name" value="NAT_SF"/>
    <property type="match status" value="1"/>
</dbReference>
<keyword evidence="3" id="KW-0808">Transferase</keyword>
<dbReference type="EC" id="2.3.1.-" evidence="3"/>
<keyword evidence="4" id="KW-1185">Reference proteome</keyword>
<evidence type="ECO:0000256" key="1">
    <source>
        <dbReference type="ARBA" id="ARBA00023251"/>
    </source>
</evidence>
<keyword evidence="3" id="KW-0012">Acyltransferase</keyword>
<dbReference type="InterPro" id="IPR016181">
    <property type="entry name" value="Acyl_CoA_acyltransferase"/>
</dbReference>
<protein>
    <submittedName>
        <fullName evidence="3">GNAT family N-acetyltransferase</fullName>
        <ecNumber evidence="3">2.3.1.-</ecNumber>
    </submittedName>
</protein>
<evidence type="ECO:0000313" key="3">
    <source>
        <dbReference type="EMBL" id="MEI4770664.1"/>
    </source>
</evidence>
<accession>A0ABU8F796</accession>
<keyword evidence="1" id="KW-0046">Antibiotic resistance</keyword>
<dbReference type="SUPFAM" id="SSF55729">
    <property type="entry name" value="Acyl-CoA N-acyltransferases (Nat)"/>
    <property type="match status" value="1"/>
</dbReference>
<proteinExistence type="predicted"/>
<reference evidence="3 4" key="1">
    <citation type="submission" date="2024-01" db="EMBL/GenBank/DDBJ databases">
        <title>Seven novel Bacillus-like species.</title>
        <authorList>
            <person name="Liu G."/>
        </authorList>
    </citation>
    <scope>NUCLEOTIDE SEQUENCE [LARGE SCALE GENOMIC DNA]</scope>
    <source>
        <strain evidence="3 4">FJAT-51614</strain>
    </source>
</reference>
<gene>
    <name evidence="3" type="ORF">WAX74_13595</name>
</gene>